<dbReference type="Pfam" id="PF01895">
    <property type="entry name" value="PhoU"/>
    <property type="match status" value="2"/>
</dbReference>
<dbReference type="InterPro" id="IPR026022">
    <property type="entry name" value="PhoU_dom"/>
</dbReference>
<evidence type="ECO:0000256" key="1">
    <source>
        <dbReference type="ARBA" id="ARBA00004496"/>
    </source>
</evidence>
<dbReference type="PIRSF" id="PIRSF003107">
    <property type="entry name" value="PhoU"/>
    <property type="match status" value="1"/>
</dbReference>
<reference evidence="9" key="1">
    <citation type="submission" date="2020-03" db="EMBL/GenBank/DDBJ databases">
        <title>Draft sequencing of Calidifontibacter sp. DB0510.</title>
        <authorList>
            <person name="Kim D.-U."/>
        </authorList>
    </citation>
    <scope>NUCLEOTIDE SEQUENCE</scope>
    <source>
        <strain evidence="9">DB0510</strain>
    </source>
</reference>
<dbReference type="GO" id="GO:0030643">
    <property type="term" value="P:intracellular phosphate ion homeostasis"/>
    <property type="evidence" value="ECO:0007669"/>
    <property type="project" value="InterPro"/>
</dbReference>
<dbReference type="GO" id="GO:0005737">
    <property type="term" value="C:cytoplasm"/>
    <property type="evidence" value="ECO:0007669"/>
    <property type="project" value="UniProtKB-SubCell"/>
</dbReference>
<dbReference type="RefSeq" id="WP_166195209.1">
    <property type="nucleotide sequence ID" value="NZ_JAAOIV010000004.1"/>
</dbReference>
<evidence type="ECO:0000313" key="10">
    <source>
        <dbReference type="Proteomes" id="UP000744769"/>
    </source>
</evidence>
<dbReference type="NCBIfam" id="TIGR02135">
    <property type="entry name" value="phoU_full"/>
    <property type="match status" value="1"/>
</dbReference>
<dbReference type="Proteomes" id="UP000744769">
    <property type="component" value="Unassembled WGS sequence"/>
</dbReference>
<accession>A0A967EA52</accession>
<feature type="domain" description="PhoU" evidence="8">
    <location>
        <begin position="16"/>
        <end position="103"/>
    </location>
</feature>
<keyword evidence="4 7" id="KW-0813">Transport</keyword>
<dbReference type="EMBL" id="JAAOIV010000004">
    <property type="protein sequence ID" value="NHN55519.1"/>
    <property type="molecule type" value="Genomic_DNA"/>
</dbReference>
<dbReference type="InterPro" id="IPR038078">
    <property type="entry name" value="PhoU-like_sf"/>
</dbReference>
<evidence type="ECO:0000256" key="6">
    <source>
        <dbReference type="ARBA" id="ARBA00022592"/>
    </source>
</evidence>
<evidence type="ECO:0000259" key="8">
    <source>
        <dbReference type="Pfam" id="PF01895"/>
    </source>
</evidence>
<evidence type="ECO:0000256" key="7">
    <source>
        <dbReference type="PIRNR" id="PIRNR003107"/>
    </source>
</evidence>
<evidence type="ECO:0000256" key="4">
    <source>
        <dbReference type="ARBA" id="ARBA00022448"/>
    </source>
</evidence>
<dbReference type="PANTHER" id="PTHR42930">
    <property type="entry name" value="PHOSPHATE-SPECIFIC TRANSPORT SYSTEM ACCESSORY PROTEIN PHOU"/>
    <property type="match status" value="1"/>
</dbReference>
<dbReference type="InterPro" id="IPR028366">
    <property type="entry name" value="PhoU"/>
</dbReference>
<feature type="domain" description="PhoU" evidence="8">
    <location>
        <begin position="122"/>
        <end position="204"/>
    </location>
</feature>
<dbReference type="GO" id="GO:0045936">
    <property type="term" value="P:negative regulation of phosphate metabolic process"/>
    <property type="evidence" value="ECO:0007669"/>
    <property type="project" value="InterPro"/>
</dbReference>
<evidence type="ECO:0000256" key="5">
    <source>
        <dbReference type="ARBA" id="ARBA00022490"/>
    </source>
</evidence>
<protein>
    <recommendedName>
        <fullName evidence="7">Phosphate-specific transport system accessory protein PhoU</fullName>
    </recommendedName>
</protein>
<dbReference type="FunFam" id="1.20.58.220:FF:000004">
    <property type="entry name" value="Phosphate-specific transport system accessory protein PhoU"/>
    <property type="match status" value="1"/>
</dbReference>
<evidence type="ECO:0000256" key="3">
    <source>
        <dbReference type="ARBA" id="ARBA00011738"/>
    </source>
</evidence>
<dbReference type="AlphaFoldDB" id="A0A967EA52"/>
<dbReference type="SUPFAM" id="SSF109755">
    <property type="entry name" value="PhoU-like"/>
    <property type="match status" value="1"/>
</dbReference>
<keyword evidence="5 7" id="KW-0963">Cytoplasm</keyword>
<dbReference type="GO" id="GO:0006817">
    <property type="term" value="P:phosphate ion transport"/>
    <property type="evidence" value="ECO:0007669"/>
    <property type="project" value="UniProtKB-KW"/>
</dbReference>
<organism evidence="9 10">
    <name type="scientific">Metallococcus carri</name>
    <dbReference type="NCBI Taxonomy" id="1656884"/>
    <lineage>
        <taxon>Bacteria</taxon>
        <taxon>Bacillati</taxon>
        <taxon>Actinomycetota</taxon>
        <taxon>Actinomycetes</taxon>
        <taxon>Micrococcales</taxon>
        <taxon>Dermacoccaceae</taxon>
        <taxon>Metallococcus</taxon>
    </lineage>
</organism>
<sequence>MRDAFHDSLDHVSDQLEEMTRMVGTAIARATDALLGADLSAAESVIASDDDIDALRRDVDDQAVDLLARQQPVATDLRMVVTAMHMASDIERMGDLARHIAKVARMRYPQSAVPDAVRDTVLQMSEVARELVAMTGQAISQKDVHAAVQIAKEDDRMDELHRQMFAALVDEHWTHGTEAAVDVTLLSRYFERFGDHAVAVANRIVYLVTGYYGTEDEGLLTR</sequence>
<comment type="similarity">
    <text evidence="2 7">Belongs to the PhoU family.</text>
</comment>
<gene>
    <name evidence="9" type="primary">phoU</name>
    <name evidence="9" type="ORF">G9U51_06960</name>
</gene>
<evidence type="ECO:0000256" key="2">
    <source>
        <dbReference type="ARBA" id="ARBA00008107"/>
    </source>
</evidence>
<name>A0A967EA52_9MICO</name>
<comment type="subcellular location">
    <subcellularLocation>
        <location evidence="1 7">Cytoplasm</location>
    </subcellularLocation>
</comment>
<keyword evidence="6 7" id="KW-0592">Phosphate transport</keyword>
<proteinExistence type="inferred from homology"/>
<comment type="caution">
    <text evidence="9">The sequence shown here is derived from an EMBL/GenBank/DDBJ whole genome shotgun (WGS) entry which is preliminary data.</text>
</comment>
<comment type="function">
    <text evidence="7">Plays a role in the regulation of phosphate uptake.</text>
</comment>
<dbReference type="Gene3D" id="1.20.58.220">
    <property type="entry name" value="Phosphate transport system protein phou homolog 2, domain 2"/>
    <property type="match status" value="1"/>
</dbReference>
<dbReference type="PANTHER" id="PTHR42930:SF3">
    <property type="entry name" value="PHOSPHATE-SPECIFIC TRANSPORT SYSTEM ACCESSORY PROTEIN PHOU"/>
    <property type="match status" value="1"/>
</dbReference>
<keyword evidence="10" id="KW-1185">Reference proteome</keyword>
<comment type="subunit">
    <text evidence="3 7">Homodimer.</text>
</comment>
<evidence type="ECO:0000313" key="9">
    <source>
        <dbReference type="EMBL" id="NHN55519.1"/>
    </source>
</evidence>